<accession>A0AAD8E2L4</accession>
<comment type="caution">
    <text evidence="2">The sequence shown here is derived from an EMBL/GenBank/DDBJ whole genome shotgun (WGS) entry which is preliminary data.</text>
</comment>
<gene>
    <name evidence="2" type="ORF">L9F63_008453</name>
</gene>
<organism evidence="2 3">
    <name type="scientific">Diploptera punctata</name>
    <name type="common">Pacific beetle cockroach</name>
    <dbReference type="NCBI Taxonomy" id="6984"/>
    <lineage>
        <taxon>Eukaryota</taxon>
        <taxon>Metazoa</taxon>
        <taxon>Ecdysozoa</taxon>
        <taxon>Arthropoda</taxon>
        <taxon>Hexapoda</taxon>
        <taxon>Insecta</taxon>
        <taxon>Pterygota</taxon>
        <taxon>Neoptera</taxon>
        <taxon>Polyneoptera</taxon>
        <taxon>Dictyoptera</taxon>
        <taxon>Blattodea</taxon>
        <taxon>Blaberoidea</taxon>
        <taxon>Blaberidae</taxon>
        <taxon>Diplopterinae</taxon>
        <taxon>Diploptera</taxon>
    </lineage>
</organism>
<keyword evidence="3" id="KW-1185">Reference proteome</keyword>
<evidence type="ECO:0000313" key="2">
    <source>
        <dbReference type="EMBL" id="KAJ9574197.1"/>
    </source>
</evidence>
<evidence type="ECO:0000313" key="3">
    <source>
        <dbReference type="Proteomes" id="UP001233999"/>
    </source>
</evidence>
<evidence type="ECO:0000256" key="1">
    <source>
        <dbReference type="SAM" id="Phobius"/>
    </source>
</evidence>
<keyword evidence="1" id="KW-0472">Membrane</keyword>
<reference evidence="2" key="2">
    <citation type="submission" date="2023-05" db="EMBL/GenBank/DDBJ databases">
        <authorList>
            <person name="Fouks B."/>
        </authorList>
    </citation>
    <scope>NUCLEOTIDE SEQUENCE</scope>
    <source>
        <strain evidence="2">Stay&amp;Tobe</strain>
        <tissue evidence="2">Testes</tissue>
    </source>
</reference>
<dbReference type="EMBL" id="JASPKZ010010652">
    <property type="protein sequence ID" value="KAJ9574197.1"/>
    <property type="molecule type" value="Genomic_DNA"/>
</dbReference>
<name>A0AAD8E2L4_DIPPU</name>
<feature type="non-terminal residue" evidence="2">
    <location>
        <position position="1"/>
    </location>
</feature>
<proteinExistence type="predicted"/>
<reference evidence="2" key="1">
    <citation type="journal article" date="2023" name="IScience">
        <title>Live-bearing cockroach genome reveals convergent evolutionary mechanisms linked to viviparity in insects and beyond.</title>
        <authorList>
            <person name="Fouks B."/>
            <person name="Harrison M.C."/>
            <person name="Mikhailova A.A."/>
            <person name="Marchal E."/>
            <person name="English S."/>
            <person name="Carruthers M."/>
            <person name="Jennings E.C."/>
            <person name="Chiamaka E.L."/>
            <person name="Frigard R.A."/>
            <person name="Pippel M."/>
            <person name="Attardo G.M."/>
            <person name="Benoit J.B."/>
            <person name="Bornberg-Bauer E."/>
            <person name="Tobe S.S."/>
        </authorList>
    </citation>
    <scope>NUCLEOTIDE SEQUENCE</scope>
    <source>
        <strain evidence="2">Stay&amp;Tobe</strain>
    </source>
</reference>
<keyword evidence="1" id="KW-0812">Transmembrane</keyword>
<protein>
    <submittedName>
        <fullName evidence="2">Uncharacterized protein</fullName>
    </submittedName>
</protein>
<feature type="transmembrane region" description="Helical" evidence="1">
    <location>
        <begin position="6"/>
        <end position="27"/>
    </location>
</feature>
<keyword evidence="1" id="KW-1133">Transmembrane helix</keyword>
<sequence length="99" mass="11146">RQSSKVALVNFTSIVGFSISVRLFCCIHFPGYRGRRLDDEASCFSRLAAARWQEVVGRCMIVTTSSAIFHSKDTNMFTIEERIEIVAARGLEGHLLQHV</sequence>
<dbReference type="Proteomes" id="UP001233999">
    <property type="component" value="Unassembled WGS sequence"/>
</dbReference>
<feature type="non-terminal residue" evidence="2">
    <location>
        <position position="99"/>
    </location>
</feature>
<dbReference type="AlphaFoldDB" id="A0AAD8E2L4"/>